<accession>A0A8S9NH76</accession>
<comment type="caution">
    <text evidence="2">The sequence shown here is derived from an EMBL/GenBank/DDBJ whole genome shotgun (WGS) entry which is preliminary data.</text>
</comment>
<dbReference type="EMBL" id="QGKX02001621">
    <property type="protein sequence ID" value="KAF3501218.1"/>
    <property type="molecule type" value="Genomic_DNA"/>
</dbReference>
<gene>
    <name evidence="2" type="ORF">F2Q69_00042214</name>
</gene>
<dbReference type="PANTHER" id="PTHR33067:SF31">
    <property type="entry name" value="RNA-DIRECTED DNA POLYMERASE"/>
    <property type="match status" value="1"/>
</dbReference>
<evidence type="ECO:0000313" key="2">
    <source>
        <dbReference type="EMBL" id="KAF3501218.1"/>
    </source>
</evidence>
<evidence type="ECO:0000313" key="3">
    <source>
        <dbReference type="Proteomes" id="UP000712600"/>
    </source>
</evidence>
<evidence type="ECO:0008006" key="4">
    <source>
        <dbReference type="Google" id="ProtNLM"/>
    </source>
</evidence>
<dbReference type="AlphaFoldDB" id="A0A8S9NH76"/>
<organism evidence="2 3">
    <name type="scientific">Brassica cretica</name>
    <name type="common">Mustard</name>
    <dbReference type="NCBI Taxonomy" id="69181"/>
    <lineage>
        <taxon>Eukaryota</taxon>
        <taxon>Viridiplantae</taxon>
        <taxon>Streptophyta</taxon>
        <taxon>Embryophyta</taxon>
        <taxon>Tracheophyta</taxon>
        <taxon>Spermatophyta</taxon>
        <taxon>Magnoliopsida</taxon>
        <taxon>eudicotyledons</taxon>
        <taxon>Gunneridae</taxon>
        <taxon>Pentapetalae</taxon>
        <taxon>rosids</taxon>
        <taxon>malvids</taxon>
        <taxon>Brassicales</taxon>
        <taxon>Brassicaceae</taxon>
        <taxon>Brassiceae</taxon>
        <taxon>Brassica</taxon>
    </lineage>
</organism>
<sequence>MFHQVREKIRHRITLKKSDPEKFVVPCLIGGIDYARALRDMGSSVSILPKVMADHLGTKEESSQNLEVQIGNAILSVDFHVLDIKLNWNSSLLLGRTFMATVRAVCDMQTNKLFCYYDHEAEVELETEASIDTQPEASIDKKSDAVIDEELETPIESDHANEKDNFPEGSINSWENDYCQPSFTIQTTTPSKRKISTMEPYEYDEDYREEEIIEYPALAMEEA</sequence>
<dbReference type="Gene3D" id="2.40.70.10">
    <property type="entry name" value="Acid Proteases"/>
    <property type="match status" value="1"/>
</dbReference>
<reference evidence="2" key="1">
    <citation type="submission" date="2019-12" db="EMBL/GenBank/DDBJ databases">
        <title>Genome sequencing and annotation of Brassica cretica.</title>
        <authorList>
            <person name="Studholme D.J."/>
            <person name="Sarris P."/>
        </authorList>
    </citation>
    <scope>NUCLEOTIDE SEQUENCE</scope>
    <source>
        <strain evidence="2">PFS-109/04</strain>
        <tissue evidence="2">Leaf</tissue>
    </source>
</reference>
<proteinExistence type="predicted"/>
<feature type="compositionally biased region" description="Basic and acidic residues" evidence="1">
    <location>
        <begin position="156"/>
        <end position="166"/>
    </location>
</feature>
<dbReference type="PANTHER" id="PTHR33067">
    <property type="entry name" value="RNA-DIRECTED DNA POLYMERASE-RELATED"/>
    <property type="match status" value="1"/>
</dbReference>
<protein>
    <recommendedName>
        <fullName evidence="4">Aspartic peptidase DDI1-type domain-containing protein</fullName>
    </recommendedName>
</protein>
<dbReference type="InterPro" id="IPR021109">
    <property type="entry name" value="Peptidase_aspartic_dom_sf"/>
</dbReference>
<name>A0A8S9NH76_BRACR</name>
<evidence type="ECO:0000256" key="1">
    <source>
        <dbReference type="SAM" id="MobiDB-lite"/>
    </source>
</evidence>
<feature type="region of interest" description="Disordered" evidence="1">
    <location>
        <begin position="156"/>
        <end position="175"/>
    </location>
</feature>
<dbReference type="Proteomes" id="UP000712600">
    <property type="component" value="Unassembled WGS sequence"/>
</dbReference>